<reference evidence="5" key="2">
    <citation type="journal article" date="2019" name="Int. J. Syst. Evol. Microbiol.">
        <title>The Global Catalogue of Microorganisms (GCM) 10K type strain sequencing project: providing services to taxonomists for standard genome sequencing and annotation.</title>
        <authorList>
            <consortium name="The Broad Institute Genomics Platform"/>
            <consortium name="The Broad Institute Genome Sequencing Center for Infectious Disease"/>
            <person name="Wu L."/>
            <person name="Ma J."/>
        </authorList>
    </citation>
    <scope>NUCLEOTIDE SEQUENCE [LARGE SCALE GENOMIC DNA]</scope>
    <source>
        <strain evidence="5">NBRC 107715</strain>
    </source>
</reference>
<evidence type="ECO:0000256" key="1">
    <source>
        <dbReference type="SAM" id="Phobius"/>
    </source>
</evidence>
<keyword evidence="1" id="KW-0812">Transmembrane</keyword>
<proteinExistence type="predicted"/>
<accession>A0A512J9S2</accession>
<keyword evidence="5" id="KW-1185">Reference proteome</keyword>
<name>A0A512J9S2_9HYPH</name>
<organism evidence="2 4">
    <name type="scientific">Methylobacterium oxalidis</name>
    <dbReference type="NCBI Taxonomy" id="944322"/>
    <lineage>
        <taxon>Bacteria</taxon>
        <taxon>Pseudomonadati</taxon>
        <taxon>Pseudomonadota</taxon>
        <taxon>Alphaproteobacteria</taxon>
        <taxon>Hyphomicrobiales</taxon>
        <taxon>Methylobacteriaceae</taxon>
        <taxon>Methylobacterium</taxon>
    </lineage>
</organism>
<dbReference type="EMBL" id="BSPK01000052">
    <property type="protein sequence ID" value="GLS64750.1"/>
    <property type="molecule type" value="Genomic_DNA"/>
</dbReference>
<sequence>MPDETPSGADSRSPVLAWTLRVAAVTLVLGCAAAHGLSRLHPAPERGAQVAAARGADPETTGSIAGSAASVFLDPCAVVGRLRAAAR</sequence>
<evidence type="ECO:0000313" key="2">
    <source>
        <dbReference type="EMBL" id="GEP06710.1"/>
    </source>
</evidence>
<reference evidence="3" key="4">
    <citation type="submission" date="2023-01" db="EMBL/GenBank/DDBJ databases">
        <title>Draft genome sequence of Methylobacterium oxalidis strain NBRC 107715.</title>
        <authorList>
            <person name="Sun Q."/>
            <person name="Mori K."/>
        </authorList>
    </citation>
    <scope>NUCLEOTIDE SEQUENCE</scope>
    <source>
        <strain evidence="3">NBRC 107715</strain>
    </source>
</reference>
<keyword evidence="1" id="KW-0472">Membrane</keyword>
<gene>
    <name evidence="3" type="ORF">GCM10007888_31310</name>
    <name evidence="2" type="ORF">MOX02_47480</name>
</gene>
<dbReference type="EMBL" id="BJZU01000117">
    <property type="protein sequence ID" value="GEP06710.1"/>
    <property type="molecule type" value="Genomic_DNA"/>
</dbReference>
<keyword evidence="1" id="KW-1133">Transmembrane helix</keyword>
<reference evidence="2 4" key="3">
    <citation type="submission" date="2019-07" db="EMBL/GenBank/DDBJ databases">
        <title>Whole genome shotgun sequence of Methylobacterium oxalidis NBRC 107715.</title>
        <authorList>
            <person name="Hosoyama A."/>
            <person name="Uohara A."/>
            <person name="Ohji S."/>
            <person name="Ichikawa N."/>
        </authorList>
    </citation>
    <scope>NUCLEOTIDE SEQUENCE [LARGE SCALE GENOMIC DNA]</scope>
    <source>
        <strain evidence="2 4">NBRC 107715</strain>
    </source>
</reference>
<comment type="caution">
    <text evidence="2">The sequence shown here is derived from an EMBL/GenBank/DDBJ whole genome shotgun (WGS) entry which is preliminary data.</text>
</comment>
<dbReference type="AlphaFoldDB" id="A0A512J9S2"/>
<feature type="transmembrane region" description="Helical" evidence="1">
    <location>
        <begin position="15"/>
        <end position="37"/>
    </location>
</feature>
<evidence type="ECO:0000313" key="5">
    <source>
        <dbReference type="Proteomes" id="UP001156856"/>
    </source>
</evidence>
<dbReference type="Proteomes" id="UP000321960">
    <property type="component" value="Unassembled WGS sequence"/>
</dbReference>
<evidence type="ECO:0000313" key="3">
    <source>
        <dbReference type="EMBL" id="GLS64750.1"/>
    </source>
</evidence>
<dbReference type="Proteomes" id="UP001156856">
    <property type="component" value="Unassembled WGS sequence"/>
</dbReference>
<dbReference type="RefSeq" id="WP_147028228.1">
    <property type="nucleotide sequence ID" value="NZ_BJZU01000117.1"/>
</dbReference>
<evidence type="ECO:0000313" key="4">
    <source>
        <dbReference type="Proteomes" id="UP000321960"/>
    </source>
</evidence>
<reference evidence="3" key="1">
    <citation type="journal article" date="2014" name="Int. J. Syst. Evol. Microbiol.">
        <title>Complete genome of a new Firmicutes species belonging to the dominant human colonic microbiota ('Ruminococcus bicirculans') reveals two chromosomes and a selective capacity to utilize plant glucans.</title>
        <authorList>
            <consortium name="NISC Comparative Sequencing Program"/>
            <person name="Wegmann U."/>
            <person name="Louis P."/>
            <person name="Goesmann A."/>
            <person name="Henrissat B."/>
            <person name="Duncan S.H."/>
            <person name="Flint H.J."/>
        </authorList>
    </citation>
    <scope>NUCLEOTIDE SEQUENCE</scope>
    <source>
        <strain evidence="3">NBRC 107715</strain>
    </source>
</reference>
<protein>
    <submittedName>
        <fullName evidence="2">Uncharacterized protein</fullName>
    </submittedName>
</protein>
<dbReference type="OrthoDB" id="8002093at2"/>